<protein>
    <submittedName>
        <fullName evidence="1">Uncharacterized protein</fullName>
    </submittedName>
</protein>
<dbReference type="OrthoDB" id="6286316at2"/>
<evidence type="ECO:0000313" key="2">
    <source>
        <dbReference type="Proteomes" id="UP000228621"/>
    </source>
</evidence>
<dbReference type="RefSeq" id="WP_099640738.1">
    <property type="nucleotide sequence ID" value="NZ_NKHF01000015.1"/>
</dbReference>
<evidence type="ECO:0000313" key="1">
    <source>
        <dbReference type="EMBL" id="PCK33117.1"/>
    </source>
</evidence>
<reference evidence="2" key="1">
    <citation type="journal article" date="2019" name="Genome Announc.">
        <title>Draft Genome Sequence of Pseudoalteromonas piscicida Strain 36Y ROTHPW, an Hypersaline Seawater Isolate from the South Coast of Sonora, Mexico.</title>
        <authorList>
            <person name="Sanchez-Diaz R."/>
            <person name="Molina-Garza Z.J."/>
            <person name="Cruz-Suarez L.E."/>
            <person name="Selvin J."/>
            <person name="Kiran G.S."/>
            <person name="Ibarra-Gamez J.C."/>
            <person name="Gomez-Gil B."/>
            <person name="Galaviz-Silva L."/>
        </authorList>
    </citation>
    <scope>NUCLEOTIDE SEQUENCE [LARGE SCALE GENOMIC DNA]</scope>
    <source>
        <strain evidence="2">36Y_RITHPW</strain>
    </source>
</reference>
<keyword evidence="2" id="KW-1185">Reference proteome</keyword>
<dbReference type="AlphaFoldDB" id="A0A2A5JUT6"/>
<name>A0A2A5JUT6_PSEO7</name>
<dbReference type="Proteomes" id="UP000228621">
    <property type="component" value="Unassembled WGS sequence"/>
</dbReference>
<proteinExistence type="predicted"/>
<organism evidence="1 2">
    <name type="scientific">Pseudoalteromonas piscicida</name>
    <dbReference type="NCBI Taxonomy" id="43662"/>
    <lineage>
        <taxon>Bacteria</taxon>
        <taxon>Pseudomonadati</taxon>
        <taxon>Pseudomonadota</taxon>
        <taxon>Gammaproteobacteria</taxon>
        <taxon>Alteromonadales</taxon>
        <taxon>Pseudoalteromonadaceae</taxon>
        <taxon>Pseudoalteromonas</taxon>
    </lineage>
</organism>
<comment type="caution">
    <text evidence="1">The sequence shown here is derived from an EMBL/GenBank/DDBJ whole genome shotgun (WGS) entry which is preliminary data.</text>
</comment>
<gene>
    <name evidence="1" type="ORF">CEX98_03475</name>
</gene>
<accession>A0A2A5JUT6</accession>
<sequence>MATIQQAVQVMVDKLVADMNGSTPLSAEEQTLVTNAITRLADNAKLEQAVVAVAEAHLDDSTHLLQQVAGTTLNNIDSAKGELTTATAELVTRAAKLALLDQISPLTQQINTAVTRSNAATPKNLFALKGIETPNSNATFRRSTSVLAIYNSDGTSYLTRPSFTANAATDTCRLDHLVVSQDGSSTTMVKSSFVHNNAFEQNPATKVYQYGSSAIVPLGLKAQPNDIDFEVVYSTQESQSANATEYGGIFVREQGFTSRTLPKQNLNARDKFGIPTRSSYAHNNVAVLYNNQKHCLVVIDSGTNLVVEKYRDGNLITNIAIANEAEYQSYVDNGDFTTLVFIANTLGQPHGINRISGSEAAMTSYAQNYYGYFGMLSDELKMAGNKFNAHYLFTAENKLEPINYFFTSNSEPYRTSGSNGTENSEGEVNVALETLSGELLSSYCYRSKTDSLGRDGGIIATAIQAMNPYSHIGIINEHYLYNQYGLARTCRAI</sequence>
<dbReference type="EMBL" id="NKHF01000015">
    <property type="protein sequence ID" value="PCK33117.1"/>
    <property type="molecule type" value="Genomic_DNA"/>
</dbReference>